<feature type="region of interest" description="Disordered" evidence="1">
    <location>
        <begin position="126"/>
        <end position="146"/>
    </location>
</feature>
<evidence type="ECO:0000313" key="4">
    <source>
        <dbReference type="EMBL" id="PKC56949.1"/>
    </source>
</evidence>
<dbReference type="EMBL" id="LLXJ01001940">
    <property type="protein sequence ID" value="PKC00215.1"/>
    <property type="molecule type" value="Genomic_DNA"/>
</dbReference>
<evidence type="ECO:0000313" key="6">
    <source>
        <dbReference type="Proteomes" id="UP000232722"/>
    </source>
</evidence>
<dbReference type="VEuPathDB" id="FungiDB:FUN_008257"/>
<dbReference type="Proteomes" id="UP000232688">
    <property type="component" value="Unassembled WGS sequence"/>
</dbReference>
<dbReference type="OrthoDB" id="2422508at2759"/>
<reference evidence="4 5" key="4">
    <citation type="submission" date="2017-10" db="EMBL/GenBank/DDBJ databases">
        <title>Genome analyses suggest a sexual origin of heterokaryosis in a supposedly ancient asexual fungus.</title>
        <authorList>
            <person name="Corradi N."/>
            <person name="Sedzielewska K."/>
            <person name="Noel J."/>
            <person name="Charron P."/>
            <person name="Farinelli L."/>
            <person name="Marton T."/>
            <person name="Kruger M."/>
            <person name="Pelin A."/>
            <person name="Brachmann A."/>
            <person name="Corradi N."/>
        </authorList>
    </citation>
    <scope>NUCLEOTIDE SEQUENCE [LARGE SCALE GENOMIC DNA]</scope>
    <source>
        <strain evidence="4 5">A1</strain>
    </source>
</reference>
<dbReference type="EMBL" id="LLXH01001971">
    <property type="protein sequence ID" value="PKC56949.1"/>
    <property type="molecule type" value="Genomic_DNA"/>
</dbReference>
<evidence type="ECO:0000256" key="1">
    <source>
        <dbReference type="SAM" id="MobiDB-lite"/>
    </source>
</evidence>
<protein>
    <submittedName>
        <fullName evidence="3">Uncharacterized protein</fullName>
    </submittedName>
</protein>
<dbReference type="Proteomes" id="UP000232722">
    <property type="component" value="Unassembled WGS sequence"/>
</dbReference>
<gene>
    <name evidence="2" type="ORF">CHRIB12_LOCUS20302</name>
    <name evidence="4" type="ORF">RhiirA1_473248</name>
    <name evidence="3" type="ORF">RhiirA5_428515</name>
</gene>
<reference evidence="3 6" key="2">
    <citation type="submission" date="2017-09" db="EMBL/GenBank/DDBJ databases">
        <title>Extensive intraspecific genome diversity in a model arbuscular mycorrhizal fungus.</title>
        <authorList>
            <person name="Chen E.C."/>
            <person name="Morin E."/>
            <person name="Beaudet D."/>
            <person name="Noel J."/>
            <person name="Ndikumana S."/>
            <person name="Charron P."/>
            <person name="St-Onge C."/>
            <person name="Giorgi J."/>
            <person name="Grigoriev I.V."/>
            <person name="Roux C."/>
            <person name="Martin F.M."/>
            <person name="Corradi N."/>
        </authorList>
    </citation>
    <scope>NUCLEOTIDE SEQUENCE [LARGE SCALE GENOMIC DNA]</scope>
    <source>
        <strain evidence="3 6">A5</strain>
    </source>
</reference>
<dbReference type="Proteomes" id="UP000684084">
    <property type="component" value="Unassembled WGS sequence"/>
</dbReference>
<accession>A0A2N0P060</accession>
<proteinExistence type="predicted"/>
<evidence type="ECO:0000313" key="3">
    <source>
        <dbReference type="EMBL" id="PKC00215.1"/>
    </source>
</evidence>
<dbReference type="VEuPathDB" id="FungiDB:RhiirA1_473248"/>
<dbReference type="VEuPathDB" id="FungiDB:RhiirFUN_016035"/>
<reference evidence="2" key="5">
    <citation type="submission" date="2020-05" db="EMBL/GenBank/DDBJ databases">
        <authorList>
            <person name="Rincon C."/>
            <person name="Sanders R I."/>
            <person name="Robbins C."/>
            <person name="Chaturvedi A."/>
        </authorList>
    </citation>
    <scope>NUCLEOTIDE SEQUENCE</scope>
    <source>
        <strain evidence="2">CHB12</strain>
    </source>
</reference>
<evidence type="ECO:0000313" key="2">
    <source>
        <dbReference type="EMBL" id="CAB5387780.1"/>
    </source>
</evidence>
<dbReference type="AlphaFoldDB" id="A0A2N0P060"/>
<name>A0A2N0P060_9GLOM</name>
<comment type="caution">
    <text evidence="3">The sequence shown here is derived from an EMBL/GenBank/DDBJ whole genome shotgun (WGS) entry which is preliminary data.</text>
</comment>
<dbReference type="EMBL" id="CAGKOT010000059">
    <property type="protein sequence ID" value="CAB5387780.1"/>
    <property type="molecule type" value="Genomic_DNA"/>
</dbReference>
<organism evidence="3 6">
    <name type="scientific">Rhizophagus irregularis</name>
    <dbReference type="NCBI Taxonomy" id="588596"/>
    <lineage>
        <taxon>Eukaryota</taxon>
        <taxon>Fungi</taxon>
        <taxon>Fungi incertae sedis</taxon>
        <taxon>Mucoromycota</taxon>
        <taxon>Glomeromycotina</taxon>
        <taxon>Glomeromycetes</taxon>
        <taxon>Glomerales</taxon>
        <taxon>Glomeraceae</taxon>
        <taxon>Rhizophagus</taxon>
    </lineage>
</organism>
<evidence type="ECO:0000313" key="5">
    <source>
        <dbReference type="Proteomes" id="UP000232688"/>
    </source>
</evidence>
<reference evidence="3 6" key="1">
    <citation type="submission" date="2016-04" db="EMBL/GenBank/DDBJ databases">
        <title>Genome analyses suggest a sexual origin of heterokaryosis in a supposedly ancient asexual fungus.</title>
        <authorList>
            <person name="Ropars J."/>
            <person name="Sedzielewska K."/>
            <person name="Noel J."/>
            <person name="Charron P."/>
            <person name="Farinelli L."/>
            <person name="Marton T."/>
            <person name="Kruger M."/>
            <person name="Pelin A."/>
            <person name="Brachmann A."/>
            <person name="Corradi N."/>
        </authorList>
    </citation>
    <scope>NUCLEOTIDE SEQUENCE [LARGE SCALE GENOMIC DNA]</scope>
    <source>
        <strain evidence="3 6">A5</strain>
    </source>
</reference>
<sequence length="155" mass="17780">MCLYCATKKYKCTTTKPPNRGNRTTVVKNAYTAFIIPSPSWAEDQISFIREKVSTYNHSVNLKKTFNFSLCLRCNSSLQRLTTTKAKKSINFKPTFETMQISQNMQSEPEVYDLTITEKETTLQNSLETTLEPDENSEDTSMGDNLEYEFHMGSL</sequence>
<reference evidence="4 5" key="3">
    <citation type="submission" date="2017-10" db="EMBL/GenBank/DDBJ databases">
        <title>Extensive intraspecific genome diversity in a model arbuscular mycorrhizal fungus.</title>
        <authorList>
            <person name="Chen E.C.H."/>
            <person name="Morin E."/>
            <person name="Baudet D."/>
            <person name="Noel J."/>
            <person name="Ndikumana S."/>
            <person name="Charron P."/>
            <person name="St-Onge C."/>
            <person name="Giorgi J."/>
            <person name="Grigoriev I.V."/>
            <person name="Roux C."/>
            <person name="Martin F.M."/>
            <person name="Corradi N."/>
        </authorList>
    </citation>
    <scope>NUCLEOTIDE SEQUENCE [LARGE SCALE GENOMIC DNA]</scope>
    <source>
        <strain evidence="4 5">A1</strain>
    </source>
</reference>